<accession>A0ABR7CMU8</accession>
<protein>
    <submittedName>
        <fullName evidence="1">Uncharacterized protein</fullName>
    </submittedName>
</protein>
<evidence type="ECO:0000313" key="1">
    <source>
        <dbReference type="EMBL" id="MBC5616909.1"/>
    </source>
</evidence>
<sequence>MNTRTFRFAHGADRTARLILSLCTVLWLSSCSQREGLQITANVQQIDMGRTVQIEASYTPSQGDSVREVILMPYVNGRRWGSHEFPDSNGRALLLLPLPNVGTAEIEVVAVPRDTSLWCGLKDYRPYLTGRPMPNAGLHSNKIDVDVRRRDIPQRPEHPTAFVSQWEPWFAPGSMWTTAQAVPLVGFYDFTDPDVIRQHLLWLMDSGADAVLFDWSNHIWDCKHWDERGDGVNAIVHNTELALEVMADMRDEGLPVPQAIIMPGLSNGPPATMEALNEELNWIYQYMVRNPRFKGLWYEYDGKPLTVILDTGAMGVKEGKTETAFRVPFFKQTLGWTAEQIDDLRRRNPPVDSSRFTIRWMSSQNQLTGHDKLGYWSWMDGSLKPTVTYKGDVAECTTVNPACFAENGWKAPEAWGRRDGWTYLESFKTALEHRPRMVMLHQFNEFTGQGSHGYGPDKDIFVDSYSVEYSDDYEPVSLTAPGFRGDNGGWGFYYLNLTRALVDIYNGQADDVTVMAVAPVHCKDGKISVHWTTVGVQPESFTVAIDGQTVETAAGGTGVSLSSEGLTPGDHLLTVTANGVGTRYALSPYDLDTPSAEPMPVEVSKKFRVE</sequence>
<organism evidence="1 2">
    <name type="scientific">Alistipes hominis</name>
    <dbReference type="NCBI Taxonomy" id="2763015"/>
    <lineage>
        <taxon>Bacteria</taxon>
        <taxon>Pseudomonadati</taxon>
        <taxon>Bacteroidota</taxon>
        <taxon>Bacteroidia</taxon>
        <taxon>Bacteroidales</taxon>
        <taxon>Rikenellaceae</taxon>
        <taxon>Alistipes</taxon>
    </lineage>
</organism>
<keyword evidence="2" id="KW-1185">Reference proteome</keyword>
<gene>
    <name evidence="1" type="ORF">H8S08_07755</name>
</gene>
<dbReference type="EMBL" id="JACOOK010000003">
    <property type="protein sequence ID" value="MBC5616909.1"/>
    <property type="molecule type" value="Genomic_DNA"/>
</dbReference>
<reference evidence="1 2" key="1">
    <citation type="submission" date="2020-08" db="EMBL/GenBank/DDBJ databases">
        <title>Genome public.</title>
        <authorList>
            <person name="Liu C."/>
            <person name="Sun Q."/>
        </authorList>
    </citation>
    <scope>NUCLEOTIDE SEQUENCE [LARGE SCALE GENOMIC DNA]</scope>
    <source>
        <strain evidence="1 2">New-7</strain>
    </source>
</reference>
<dbReference type="RefSeq" id="WP_118656165.1">
    <property type="nucleotide sequence ID" value="NZ_JACOOK010000003.1"/>
</dbReference>
<name>A0ABR7CMU8_9BACT</name>
<dbReference type="PROSITE" id="PS51257">
    <property type="entry name" value="PROKAR_LIPOPROTEIN"/>
    <property type="match status" value="1"/>
</dbReference>
<comment type="caution">
    <text evidence="1">The sequence shown here is derived from an EMBL/GenBank/DDBJ whole genome shotgun (WGS) entry which is preliminary data.</text>
</comment>
<evidence type="ECO:0000313" key="2">
    <source>
        <dbReference type="Proteomes" id="UP000636891"/>
    </source>
</evidence>
<dbReference type="Gene3D" id="3.20.20.80">
    <property type="entry name" value="Glycosidases"/>
    <property type="match status" value="1"/>
</dbReference>
<proteinExistence type="predicted"/>
<dbReference type="Proteomes" id="UP000636891">
    <property type="component" value="Unassembled WGS sequence"/>
</dbReference>